<dbReference type="PANTHER" id="PTHR43581:SF4">
    <property type="entry name" value="ATP_GTP PHOSPHATASE"/>
    <property type="match status" value="1"/>
</dbReference>
<dbReference type="InterPro" id="IPR022602">
    <property type="entry name" value="DUF2813"/>
</dbReference>
<gene>
    <name evidence="3" type="ORF">LOC71_23210</name>
</gene>
<dbReference type="Gene3D" id="3.40.50.300">
    <property type="entry name" value="P-loop containing nucleotide triphosphate hydrolases"/>
    <property type="match status" value="1"/>
</dbReference>
<accession>A0ABS8NNP8</accession>
<dbReference type="InterPro" id="IPR003959">
    <property type="entry name" value="ATPase_AAA_core"/>
</dbReference>
<name>A0ABS8NNP8_9BACT</name>
<feature type="domain" description="ATPase AAA-type core" evidence="1">
    <location>
        <begin position="272"/>
        <end position="393"/>
    </location>
</feature>
<dbReference type="Pfam" id="PF20469">
    <property type="entry name" value="OLD-like_TOPRIM"/>
    <property type="match status" value="1"/>
</dbReference>
<dbReference type="EMBL" id="JAJKFW010000064">
    <property type="protein sequence ID" value="MCC9645198.1"/>
    <property type="molecule type" value="Genomic_DNA"/>
</dbReference>
<reference evidence="3" key="1">
    <citation type="submission" date="2021-11" db="EMBL/GenBank/DDBJ databases">
        <title>Genome sequence.</title>
        <authorList>
            <person name="Sun Q."/>
        </authorList>
    </citation>
    <scope>NUCLEOTIDE SEQUENCE</scope>
    <source>
        <strain evidence="3">JC740</strain>
    </source>
</reference>
<evidence type="ECO:0000259" key="1">
    <source>
        <dbReference type="Pfam" id="PF13304"/>
    </source>
</evidence>
<organism evidence="3 4">
    <name type="scientific">Rhodopirellula halodulae</name>
    <dbReference type="NCBI Taxonomy" id="2894198"/>
    <lineage>
        <taxon>Bacteria</taxon>
        <taxon>Pseudomonadati</taxon>
        <taxon>Planctomycetota</taxon>
        <taxon>Planctomycetia</taxon>
        <taxon>Pirellulales</taxon>
        <taxon>Pirellulaceae</taxon>
        <taxon>Rhodopirellula</taxon>
    </lineage>
</organism>
<dbReference type="CDD" id="cd01026">
    <property type="entry name" value="TOPRIM_OLD"/>
    <property type="match status" value="1"/>
</dbReference>
<proteinExistence type="predicted"/>
<dbReference type="Proteomes" id="UP001430306">
    <property type="component" value="Unassembled WGS sequence"/>
</dbReference>
<feature type="domain" description="OLD protein-like TOPRIM" evidence="2">
    <location>
        <begin position="443"/>
        <end position="506"/>
    </location>
</feature>
<sequence>MPGPAKIVSVWTILRLNSLGHSVDITALSFCNFRCFGTDPVTIQIQDITALIGENGAGKSAALIGLARMFGLTKELRTVRADDFHLPIGKSRSDSETESLSMWIEARIEFDELDSDHDSSAVPEHFRQMLVDDTGGKPYCRIRLDATWQKGNLPEGEVDQSLVWIMCPTELTEPVKEEDCKPLTSYERQRIHVHYIPGARDPSRHVRVSSQSLLKRLLDAANWSEELSESVDSSMDDVVNTFDEEAAIVELQETLNASWRSLYNRSRFKEVSLQLETRSVQDFVSSFIAEMRTESGDELVPVDRLSDGLRSLLYFAIVQSAFAIEQVALDDSIEESNFDLKTLDPPLLTIFAVEEPETHLAPHLLGRVLKMFRTLVDQPRAQAVFTSHSPSVLMRIEPEEVRHLRLNSESAVTVVSQIELPEEASDADKFVRQAVRAYPELYFARLVILGEGDSEEVVLGRLLEANRLPSDPNVISVVPLGGRHVNHLWRLLNSLSIPHLTLLDFDCERKSGGWGRVHYACQQLMDAGVAREQILLVEKGTENQHVMDDAEFEALAESEIVGDVIVGWVNKLEEFDVFLSSPLDLDYSMLRAFGDEYRGTADGKPQSFSDDEQKKRRQIKSLFKAVFGKSNVANADRLEKHIDDLRWYRYLFLHRSKPATHMAALADIDDGTLLESCPLELQRLMDAIREKVSNG</sequence>
<dbReference type="Pfam" id="PF11398">
    <property type="entry name" value="DUF2813"/>
    <property type="match status" value="1"/>
</dbReference>
<keyword evidence="4" id="KW-1185">Reference proteome</keyword>
<dbReference type="SUPFAM" id="SSF52540">
    <property type="entry name" value="P-loop containing nucleoside triphosphate hydrolases"/>
    <property type="match status" value="1"/>
</dbReference>
<dbReference type="InterPro" id="IPR051396">
    <property type="entry name" value="Bact_Antivir_Def_Nuclease"/>
</dbReference>
<dbReference type="InterPro" id="IPR034139">
    <property type="entry name" value="TOPRIM_OLD"/>
</dbReference>
<evidence type="ECO:0000259" key="2">
    <source>
        <dbReference type="Pfam" id="PF20469"/>
    </source>
</evidence>
<comment type="caution">
    <text evidence="3">The sequence shown here is derived from an EMBL/GenBank/DDBJ whole genome shotgun (WGS) entry which is preliminary data.</text>
</comment>
<dbReference type="InterPro" id="IPR027417">
    <property type="entry name" value="P-loop_NTPase"/>
</dbReference>
<evidence type="ECO:0000313" key="3">
    <source>
        <dbReference type="EMBL" id="MCC9645198.1"/>
    </source>
</evidence>
<dbReference type="RefSeq" id="WP_230276994.1">
    <property type="nucleotide sequence ID" value="NZ_JAJKFW010000064.1"/>
</dbReference>
<dbReference type="Pfam" id="PF13304">
    <property type="entry name" value="AAA_21"/>
    <property type="match status" value="1"/>
</dbReference>
<evidence type="ECO:0000313" key="4">
    <source>
        <dbReference type="Proteomes" id="UP001430306"/>
    </source>
</evidence>
<dbReference type="PANTHER" id="PTHR43581">
    <property type="entry name" value="ATP/GTP PHOSPHATASE"/>
    <property type="match status" value="1"/>
</dbReference>
<protein>
    <submittedName>
        <fullName evidence="3">AAA family ATPase</fullName>
    </submittedName>
</protein>